<name>A0A1I4NFQ3_9EURY</name>
<protein>
    <submittedName>
        <fullName evidence="1">Uncharacterized protein</fullName>
    </submittedName>
</protein>
<dbReference type="STRING" id="487685.SAMN04488696_0016"/>
<proteinExistence type="predicted"/>
<dbReference type="AlphaFoldDB" id="A0A1I4NFQ3"/>
<keyword evidence="2" id="KW-1185">Reference proteome</keyword>
<accession>A0A1I4NFQ3</accession>
<gene>
    <name evidence="1" type="ORF">SAMN04488696_0016</name>
</gene>
<dbReference type="Proteomes" id="UP000198535">
    <property type="component" value="Unassembled WGS sequence"/>
</dbReference>
<evidence type="ECO:0000313" key="2">
    <source>
        <dbReference type="Proteomes" id="UP000198535"/>
    </source>
</evidence>
<evidence type="ECO:0000313" key="1">
    <source>
        <dbReference type="EMBL" id="SFM14299.1"/>
    </source>
</evidence>
<reference evidence="2" key="1">
    <citation type="submission" date="2016-10" db="EMBL/GenBank/DDBJ databases">
        <authorList>
            <person name="Varghese N."/>
            <person name="Submissions S."/>
        </authorList>
    </citation>
    <scope>NUCLEOTIDE SEQUENCE [LARGE SCALE GENOMIC DNA]</scope>
    <source>
        <strain evidence="2">Mob M</strain>
    </source>
</reference>
<sequence>MQPSKITQMMMSIIITFKIKSECIYTAPEIGETRIKLGGLI</sequence>
<dbReference type="EMBL" id="FOUJ01000001">
    <property type="protein sequence ID" value="SFM14299.1"/>
    <property type="molecule type" value="Genomic_DNA"/>
</dbReference>
<organism evidence="1 2">
    <name type="scientific">Methanolobus profundi</name>
    <dbReference type="NCBI Taxonomy" id="487685"/>
    <lineage>
        <taxon>Archaea</taxon>
        <taxon>Methanobacteriati</taxon>
        <taxon>Methanobacteriota</taxon>
        <taxon>Stenosarchaea group</taxon>
        <taxon>Methanomicrobia</taxon>
        <taxon>Methanosarcinales</taxon>
        <taxon>Methanosarcinaceae</taxon>
        <taxon>Methanolobus</taxon>
    </lineage>
</organism>